<evidence type="ECO:0000256" key="2">
    <source>
        <dbReference type="ARBA" id="ARBA00022692"/>
    </source>
</evidence>
<dbReference type="GO" id="GO:0007155">
    <property type="term" value="P:cell adhesion"/>
    <property type="evidence" value="ECO:0007669"/>
    <property type="project" value="UniProtKB-KW"/>
</dbReference>
<accession>A0A8J6HJG3</accession>
<keyword evidence="2 11" id="KW-0812">Transmembrane</keyword>
<feature type="compositionally biased region" description="Basic and acidic residues" evidence="10">
    <location>
        <begin position="1700"/>
        <end position="1709"/>
    </location>
</feature>
<feature type="compositionally biased region" description="Polar residues" evidence="10">
    <location>
        <begin position="2528"/>
        <end position="2539"/>
    </location>
</feature>
<dbReference type="Gene3D" id="3.20.20.370">
    <property type="entry name" value="Glycoside hydrolase/deacetylase"/>
    <property type="match status" value="1"/>
</dbReference>
<dbReference type="InterPro" id="IPR052740">
    <property type="entry name" value="CE4"/>
</dbReference>
<feature type="domain" description="Fibronectin type-III" evidence="13">
    <location>
        <begin position="1255"/>
        <end position="1356"/>
    </location>
</feature>
<feature type="domain" description="Ig-like" evidence="12">
    <location>
        <begin position="838"/>
        <end position="934"/>
    </location>
</feature>
<name>A0A8J6HJG3_TENMO</name>
<dbReference type="FunFam" id="2.60.40.10:FF:000093">
    <property type="entry name" value="Down syndrome cell adhesion molecule, isoform B"/>
    <property type="match status" value="1"/>
</dbReference>
<feature type="domain" description="Ig-like" evidence="12">
    <location>
        <begin position="740"/>
        <end position="822"/>
    </location>
</feature>
<dbReference type="InterPro" id="IPR002557">
    <property type="entry name" value="Chitin-bd_dom"/>
</dbReference>
<evidence type="ECO:0000256" key="4">
    <source>
        <dbReference type="ARBA" id="ARBA00022737"/>
    </source>
</evidence>
<dbReference type="SMART" id="SM00060">
    <property type="entry name" value="FN3"/>
    <property type="match status" value="6"/>
</dbReference>
<evidence type="ECO:0000313" key="16">
    <source>
        <dbReference type="Proteomes" id="UP000719412"/>
    </source>
</evidence>
<sequence>MKSNVEGGAASQSHGPVFLLEPPAHLTFSNTSGSQVSCSAHGSPTPQVDWLLQDGQTVTAVPGLRQSLGNGTLYFPPFRGEDYRKDVHSTVYRCRASNLAGTILSRDVNVRAGSGNCVFAKNARIYLGLIYTYAHYLKMDWYRFTEAVPQLEGGEVVNQHYEVQVYHTHVSAGNTAVLGCVIPAFVKEHVSVTSWSRDESILLPGSNMGGRIVVTYGTGELHIRAARAEDGLARYSCLTLHILTQERKRSAPAILTVTEPTQNMSPRLAPTVQTVVSADRETDIHLTCSAQGNPPPTFNWFREIEGHLQPVHSSARFEPSQDILHIRRLKSEDAGRGGSVAAWLSEKVLRGRGPDASGFESHRRGRIFSKEGTSAGPWMCVYVSSGLTVGWWKEDQHSFGHHREVSTGSSPVGKRRPWVYKCCCCPGAPSHHLRKAKKKEIAKEKAADREDTVPELQYTFIEQAMRPGPQVSLRCSATGSPPPQFRWFLDGEPLSDVTAGHRYAISQYVDQNGDVISHLNISNVRVEDGGLYSCRALNSLGSTEHSARLNIYGPPFIRSIGPVKAVAGADITLHCPYSGYPIGSVRWERHGQELPLDLRHRLGDGGSLTISRLDPSADSGFYACFVTSREGEVARREIQLIVHSPPILEPFRFPASLQEGGRAQVTCSVTSGDMPIHFAWFKDGEHISAALQVEERAAEFYSILIFKEVSSRHSGAYTCVASNSAARANYTAKLMVKVTPQWVTEPQDVSVLLGNPVLVGCFAKGFPEPQITWLKGQGKTSTNYQPLLNIHSRANLLANGSIWIEAVSPQDEGYYLCRATNGIGSGLTKVIFIGVNEPARFDLPAKNVSVKRGNTANLLCHVYGDIPIEVMWILNGNRLDGNNYRYTVGTTNTENGVKSQVTIGRTDREDSGVYKCVAENTFGRSEHVINLAVQERPDPPSMLEVIEVASRSVRLSWRRPFDGNSPVIGYLVQYQILGPNQDWEQPTALNLTLPASIHLDSDVSPQETAVIGGLLPARVYTMRLLAVNSIDQSAFTEAVIVKTQEEEPSEAPKDVRVDSVGPGELFLTWAVPARESWNGELLGYIVSWNEHGGLPNQTKSLTVKGWATTKLQLTGLRKFTRYDINVRAFNSISTGPASPTVIGTTKEGVPEAPPQDIICSQISSQSMKISWTPPPQTLHGGLIQGYKVYYRPLPNENVDIPTTGEVKRTSSSETYLHTLFKYTNYSIKVLAYTGAGDGMMSAPLYCVTEEDLPGPPADIKAAALTGESILVSWLPPSKPNGRISHYTVYGREAGRVGKHTSYNVRMEDMVYVNGLMYEVRNLIEHQLYEFWVSATTSIGEGEPTAIVAQATNSRAPSRIASFSQHIRRAVKSKVLLPCLAVGNPTPRTRWIHRERPITFSSFYEITSDGHLNIHNQSLSGNYTCSAKNLFGDDNITYTLMVLMPPSAPSLEVQFTTARSIRLHWTQPEDGGSITQGYTLNTKHETDDWTSLELSPEHSVYTLDNLRCGSIYHIYLLAHNRVGNGSPSPIITVNTKGGPPHLPKEKEFISTNATTLQLNLYNWPDGGCPILQFSIEYKVYGAKKWNLISNSILEEKIIIQNLVPATWYQVKIAAENDAGKISGHFSCATTTLGGGKIPLPPNFSEGTISSDKFDYKEAYIIAPGICAVVLILCGSIIWLVLAKMRRHAAEDTAQEDEVADDEKTVERENSRNCQQVYSSSPVKLAEKMQDNVSGMYEISPYATFSVPGNNSRSVTASTLDYTMQFKTFGHIEDDEHNAIIYPKNINSKHSWHKHRFYSNEGDLPKSRMRSTRPPARGDSESDDTSGSPCGDCPSGPSYRVPVKSSRDLFRPDSSTESNDVSPLAERRHTPRHMGIQRRQHCPSSSSSFEEDCVTTEDASPEDMRLQPPTGFSDSRELSEAECDRDIMMTTKLPNDLATLLASILLAVHFCVYVLPNSELGANGITWSHVTDITLCQRKVSRNVAVGGEVKTVVNFNCPEEFGYYPHPSDCTQYYVCVFGGALLESCTGGLMYSHELQTCDWPRNVGCDGADLSGPGPISATSPNPQSRTREEPRTRYAPPTPPPAQPAAIVTSRGQPRQLHHNQQEIIKQRQQQQLYADAEETLPPAEEIESDRQQRVYRGQPSTVGQVQRDRDGLRHSNAIPNYSGRGEKIGVISFGTQQQQYRPPLGKLKEPKHTLGYYKTENNLMIPQHTHIINHNTSSVQISNPNINLASASTTVDPIYNDSSKVEENLDKTTSDYPEFNEHYGPPPSYFSTKNKYENIDNPFADPDFDFDQFLASLRDDPFEEKPKLEPKPKVVSSVKVLESKPKPTTTVKNLPQNEYYYPKPKVVSSVKVPESKPKPTTTVKNLPQNEYYYYEDDDDDEGRYETSQTPKKIYSSQIKPTTKDVTKPVDDYYYEEEYDYPQKSDNKHVNVSKNGEMKYSSKYHGKPVKTTQTTTIYTTSTSRPTTKKILTSETYVSAYSTVSSTTQRPKYATRQRTKLTIPTTRPSRSKQRHRLNDDDSKSRVEQSSAAPVQPPISTVTATARTLYNSSQYNNNYDPYYALYDDDVELYRDVDYSQHYNNNNNNNAAQSQTPQQSYRRTPSPVVQTTQEEAPKRGNSAYIQNSYSGQDIYQPSTSSDYNEDNSYNSQVDDQNAYRQINRQPTRSTSLVSTDLPPTETSAIENSHKNKTVIVPTTYSPPKFFLKSLLPKPVTYSTTVPNLSESKPENKPHKTLKSVRKLISPINVNYGLSVVTGSSFESAEKLVSEVDSVRNILPYRRSHAAKSRPSDYFDESTTKTTKPSTLEHLTSSSESITHIVPGVKDSSDELIDDDYTSREETKLRHYVEPYTDSYNVSSEAKRFRTTIEIPPPHDLIDDYQKLEPDQSPDYKLQPFPKPIALTTTTTKTTTTDSPHNTSIPARVSRVNTAIKSLIAFGGTRRQNVKCHENQSADSKCNDPKHQRTSTRGRGSTHYVNGGNVVNNEVTVTVNRGTPASRPRPTLKPSTSIVSKASEFIDIYRYPPTRPEPIYPQPQPDKTAAKCRKDVCLLPDCYCGGKEIPGNLPVEEVPQIVLLTFDDAVNDLNKQYYIELFESGRLNPNGCPISATFYVSHEWTDYSQVQNLYADGHEMASHTVSHSFGEQFSQKKWTREVAGQREILSAYGGVHLEDVRGMRAPFLSVGGNKMFKMLYDSNFTYDSSMPIYENKPPSWPYTLDYKLFHDCMIPPCPTRSYPGVWEVPMVMWQDLNGGRCSMGDACSNPPDAEGVFKMLTKNFQRHYTTNRAPFGLFYHAAWFTQPHHKEGFINFLDSILAMKDVWLLTNWQAIQWVRDPTPVSRLGSFQPFQCDFSNRPKRCNNPKVCNLWHKSGVRYMRTCQPCPDIYPWTGNTGIRSSRIDNDIED</sequence>
<feature type="compositionally biased region" description="Polar residues" evidence="10">
    <location>
        <begin position="2590"/>
        <end position="2613"/>
    </location>
</feature>
<keyword evidence="8" id="KW-1015">Disulfide bond</keyword>
<keyword evidence="7 11" id="KW-0472">Membrane</keyword>
<evidence type="ECO:0000256" key="6">
    <source>
        <dbReference type="ARBA" id="ARBA00022989"/>
    </source>
</evidence>
<gene>
    <name evidence="15" type="ORF">GEV33_007358</name>
</gene>
<feature type="domain" description="Ig-like" evidence="12">
    <location>
        <begin position="554"/>
        <end position="634"/>
    </location>
</feature>
<proteinExistence type="predicted"/>
<feature type="domain" description="Chitin-binding type-2" evidence="14">
    <location>
        <begin position="1993"/>
        <end position="2048"/>
    </location>
</feature>
<dbReference type="EMBL" id="JABDTM020023101">
    <property type="protein sequence ID" value="KAH0815432.1"/>
    <property type="molecule type" value="Genomic_DNA"/>
</dbReference>
<dbReference type="InterPro" id="IPR003961">
    <property type="entry name" value="FN3_dom"/>
</dbReference>
<feature type="compositionally biased region" description="Polar residues" evidence="10">
    <location>
        <begin position="2622"/>
        <end position="2636"/>
    </location>
</feature>
<evidence type="ECO:0000256" key="3">
    <source>
        <dbReference type="ARBA" id="ARBA00022729"/>
    </source>
</evidence>
<evidence type="ECO:0000256" key="7">
    <source>
        <dbReference type="ARBA" id="ARBA00023136"/>
    </source>
</evidence>
<feature type="compositionally biased region" description="Basic and acidic residues" evidence="10">
    <location>
        <begin position="2948"/>
        <end position="2961"/>
    </location>
</feature>
<feature type="compositionally biased region" description="Polar residues" evidence="10">
    <location>
        <begin position="2651"/>
        <end position="2673"/>
    </location>
</feature>
<dbReference type="CDD" id="cd10975">
    <property type="entry name" value="CE4_CDA_like_2"/>
    <property type="match status" value="1"/>
</dbReference>
<evidence type="ECO:0000256" key="11">
    <source>
        <dbReference type="SAM" id="Phobius"/>
    </source>
</evidence>
<dbReference type="InterPro" id="IPR036116">
    <property type="entry name" value="FN3_sf"/>
</dbReference>
<dbReference type="PROSITE" id="PS50835">
    <property type="entry name" value="IG_LIKE"/>
    <property type="match status" value="9"/>
</dbReference>
<dbReference type="GO" id="GO:0016020">
    <property type="term" value="C:membrane"/>
    <property type="evidence" value="ECO:0007669"/>
    <property type="project" value="UniProtKB-SubCell"/>
</dbReference>
<comment type="subcellular location">
    <subcellularLocation>
        <location evidence="1">Membrane</location>
        <topology evidence="1">Single-pass type I membrane protein</topology>
    </subcellularLocation>
</comment>
<feature type="transmembrane region" description="Helical" evidence="11">
    <location>
        <begin position="1657"/>
        <end position="1680"/>
    </location>
</feature>
<dbReference type="GO" id="GO:0048812">
    <property type="term" value="P:neuron projection morphogenesis"/>
    <property type="evidence" value="ECO:0007669"/>
    <property type="project" value="UniProtKB-ARBA"/>
</dbReference>
<dbReference type="FunFam" id="2.60.40.10:FF:000028">
    <property type="entry name" value="Neuronal cell adhesion molecule"/>
    <property type="match status" value="1"/>
</dbReference>
<dbReference type="FunFam" id="3.20.20.370:FF:000003">
    <property type="entry name" value="CLUMA_CG003232, isoform B"/>
    <property type="match status" value="1"/>
</dbReference>
<keyword evidence="4" id="KW-0677">Repeat</keyword>
<dbReference type="Pfam" id="PF07679">
    <property type="entry name" value="I-set"/>
    <property type="match status" value="3"/>
</dbReference>
<protein>
    <recommendedName>
        <fullName evidence="17">Down syndrome cell adhesion molecule-like protein Dscam2</fullName>
    </recommendedName>
</protein>
<dbReference type="SMART" id="SM00409">
    <property type="entry name" value="IG"/>
    <property type="match status" value="9"/>
</dbReference>
<feature type="region of interest" description="Disordered" evidence="10">
    <location>
        <begin position="2350"/>
        <end position="2372"/>
    </location>
</feature>
<feature type="transmembrane region" description="Helical" evidence="11">
    <location>
        <begin position="1935"/>
        <end position="1953"/>
    </location>
</feature>
<keyword evidence="16" id="KW-1185">Reference proteome</keyword>
<feature type="domain" description="Fibronectin type-III" evidence="13">
    <location>
        <begin position="1051"/>
        <end position="1148"/>
    </location>
</feature>
<evidence type="ECO:0000259" key="12">
    <source>
        <dbReference type="PROSITE" id="PS50835"/>
    </source>
</evidence>
<dbReference type="GO" id="GO:0005975">
    <property type="term" value="P:carbohydrate metabolic process"/>
    <property type="evidence" value="ECO:0007669"/>
    <property type="project" value="InterPro"/>
</dbReference>
<keyword evidence="3" id="KW-0732">Signal</keyword>
<feature type="domain" description="Ig-like" evidence="12">
    <location>
        <begin position="16"/>
        <end position="111"/>
    </location>
</feature>
<dbReference type="SMART" id="SM00494">
    <property type="entry name" value="ChtBD2"/>
    <property type="match status" value="1"/>
</dbReference>
<reference evidence="15" key="1">
    <citation type="journal article" date="2020" name="J Insects Food Feed">
        <title>The yellow mealworm (Tenebrio molitor) genome: a resource for the emerging insects as food and feed industry.</title>
        <authorList>
            <person name="Eriksson T."/>
            <person name="Andere A."/>
            <person name="Kelstrup H."/>
            <person name="Emery V."/>
            <person name="Picard C."/>
        </authorList>
    </citation>
    <scope>NUCLEOTIDE SEQUENCE</scope>
    <source>
        <strain evidence="15">Stoneville</strain>
        <tissue evidence="15">Whole head</tissue>
    </source>
</reference>
<feature type="compositionally biased region" description="Low complexity" evidence="10">
    <location>
        <begin position="2350"/>
        <end position="2367"/>
    </location>
</feature>
<dbReference type="InterPro" id="IPR002509">
    <property type="entry name" value="NODB_dom"/>
</dbReference>
<dbReference type="Pfam" id="PF01522">
    <property type="entry name" value="Polysacc_deac_1"/>
    <property type="match status" value="1"/>
</dbReference>
<feature type="domain" description="Ig-like" evidence="12">
    <location>
        <begin position="645"/>
        <end position="735"/>
    </location>
</feature>
<feature type="region of interest" description="Disordered" evidence="10">
    <location>
        <begin position="2049"/>
        <end position="2088"/>
    </location>
</feature>
<feature type="region of interest" description="Disordered" evidence="10">
    <location>
        <begin position="2948"/>
        <end position="2978"/>
    </location>
</feature>
<dbReference type="PANTHER" id="PTHR45985">
    <property type="match status" value="1"/>
</dbReference>
<dbReference type="PROSITE" id="PS50940">
    <property type="entry name" value="CHIT_BIND_II"/>
    <property type="match status" value="1"/>
</dbReference>
<dbReference type="PROSITE" id="PS50853">
    <property type="entry name" value="FN3"/>
    <property type="match status" value="6"/>
</dbReference>
<evidence type="ECO:0000256" key="9">
    <source>
        <dbReference type="ARBA" id="ARBA00023319"/>
    </source>
</evidence>
<evidence type="ECO:0000259" key="13">
    <source>
        <dbReference type="PROSITE" id="PS50853"/>
    </source>
</evidence>
<feature type="region of interest" description="Disordered" evidence="10">
    <location>
        <begin position="1689"/>
        <end position="1711"/>
    </location>
</feature>
<dbReference type="InterPro" id="IPR007110">
    <property type="entry name" value="Ig-like_dom"/>
</dbReference>
<keyword evidence="9" id="KW-0393">Immunoglobulin domain</keyword>
<feature type="region of interest" description="Disordered" evidence="10">
    <location>
        <begin position="2580"/>
        <end position="2683"/>
    </location>
</feature>
<dbReference type="Pfam" id="PF25059">
    <property type="entry name" value="FN3_DSCAM-DSCAML_C"/>
    <property type="match status" value="1"/>
</dbReference>
<dbReference type="Pfam" id="PF13927">
    <property type="entry name" value="Ig_3"/>
    <property type="match status" value="4"/>
</dbReference>
<feature type="compositionally biased region" description="Basic residues" evidence="10">
    <location>
        <begin position="1867"/>
        <end position="1879"/>
    </location>
</feature>
<feature type="domain" description="Ig-like" evidence="12">
    <location>
        <begin position="1343"/>
        <end position="1436"/>
    </location>
</feature>
<feature type="domain" description="Ig-like" evidence="12">
    <location>
        <begin position="266"/>
        <end position="335"/>
    </location>
</feature>
<feature type="domain" description="Ig-like" evidence="12">
    <location>
        <begin position="454"/>
        <end position="550"/>
    </location>
</feature>
<reference evidence="15" key="2">
    <citation type="submission" date="2021-08" db="EMBL/GenBank/DDBJ databases">
        <authorList>
            <person name="Eriksson T."/>
        </authorList>
    </citation>
    <scope>NUCLEOTIDE SEQUENCE</scope>
    <source>
        <strain evidence="15">Stoneville</strain>
        <tissue evidence="15">Whole head</tissue>
    </source>
</reference>
<dbReference type="SUPFAM" id="SSF88713">
    <property type="entry name" value="Glycoside hydrolase/deacetylase"/>
    <property type="match status" value="1"/>
</dbReference>
<feature type="region of interest" description="Disordered" evidence="10">
    <location>
        <begin position="1796"/>
        <end position="1916"/>
    </location>
</feature>
<feature type="domain" description="Fibronectin type-III" evidence="13">
    <location>
        <begin position="1444"/>
        <end position="1537"/>
    </location>
</feature>
<dbReference type="InterPro" id="IPR011330">
    <property type="entry name" value="Glyco_hydro/deAcase_b/a-brl"/>
</dbReference>
<keyword evidence="6 11" id="KW-1133">Transmembrane helix</keyword>
<dbReference type="InterPro" id="IPR036179">
    <property type="entry name" value="Ig-like_dom_sf"/>
</dbReference>
<evidence type="ECO:0000256" key="8">
    <source>
        <dbReference type="ARBA" id="ARBA00023157"/>
    </source>
</evidence>
<dbReference type="PANTHER" id="PTHR45985:SF12">
    <property type="entry name" value="CHITIN DEACETYLASE-LIKE 5, ISOFORM B"/>
    <property type="match status" value="1"/>
</dbReference>
<evidence type="ECO:0000256" key="1">
    <source>
        <dbReference type="ARBA" id="ARBA00004479"/>
    </source>
</evidence>
<dbReference type="Gene3D" id="2.170.140.10">
    <property type="entry name" value="Chitin binding domain"/>
    <property type="match status" value="1"/>
</dbReference>
<dbReference type="InterPro" id="IPR003598">
    <property type="entry name" value="Ig_sub2"/>
</dbReference>
<dbReference type="Pfam" id="PF00041">
    <property type="entry name" value="fn3"/>
    <property type="match status" value="5"/>
</dbReference>
<keyword evidence="5" id="KW-0130">Cell adhesion</keyword>
<dbReference type="GO" id="GO:0008061">
    <property type="term" value="F:chitin binding"/>
    <property type="evidence" value="ECO:0007669"/>
    <property type="project" value="InterPro"/>
</dbReference>
<dbReference type="Proteomes" id="UP000719412">
    <property type="component" value="Unassembled WGS sequence"/>
</dbReference>
<dbReference type="InterPro" id="IPR013783">
    <property type="entry name" value="Ig-like_fold"/>
</dbReference>
<dbReference type="CDD" id="cd00096">
    <property type="entry name" value="Ig"/>
    <property type="match status" value="1"/>
</dbReference>
<dbReference type="FunFam" id="2.60.40.10:FF:000104">
    <property type="entry name" value="Down syndrome cell adhesion molecule b"/>
    <property type="match status" value="1"/>
</dbReference>
<feature type="compositionally biased region" description="Acidic residues" evidence="10">
    <location>
        <begin position="1887"/>
        <end position="1899"/>
    </location>
</feature>
<dbReference type="SUPFAM" id="SSF49265">
    <property type="entry name" value="Fibronectin type III"/>
    <property type="match status" value="3"/>
</dbReference>
<feature type="domain" description="Fibronectin type-III" evidence="13">
    <location>
        <begin position="1538"/>
        <end position="1634"/>
    </location>
</feature>
<dbReference type="SUPFAM" id="SSF48726">
    <property type="entry name" value="Immunoglobulin"/>
    <property type="match status" value="9"/>
</dbReference>
<feature type="compositionally biased region" description="Low complexity" evidence="10">
    <location>
        <begin position="2637"/>
        <end position="2650"/>
    </location>
</feature>
<dbReference type="InterPro" id="IPR036508">
    <property type="entry name" value="Chitin-bd_dom_sf"/>
</dbReference>
<dbReference type="FunFam" id="2.60.40.10:FF:000967">
    <property type="entry name" value="Uncharacterized protein, isoform D"/>
    <property type="match status" value="1"/>
</dbReference>
<dbReference type="CDD" id="cd00063">
    <property type="entry name" value="FN3"/>
    <property type="match status" value="6"/>
</dbReference>
<dbReference type="InterPro" id="IPR056754">
    <property type="entry name" value="DSCAM/DSCAML_C"/>
</dbReference>
<evidence type="ECO:0008006" key="17">
    <source>
        <dbReference type="Google" id="ProtNLM"/>
    </source>
</evidence>
<dbReference type="CDD" id="cd20956">
    <property type="entry name" value="IgI_4_Dscam"/>
    <property type="match status" value="1"/>
</dbReference>
<evidence type="ECO:0000256" key="5">
    <source>
        <dbReference type="ARBA" id="ARBA00022889"/>
    </source>
</evidence>
<dbReference type="InterPro" id="IPR003599">
    <property type="entry name" value="Ig_sub"/>
</dbReference>
<dbReference type="Pfam" id="PF01607">
    <property type="entry name" value="CBM_14"/>
    <property type="match status" value="1"/>
</dbReference>
<dbReference type="GO" id="GO:0005576">
    <property type="term" value="C:extracellular region"/>
    <property type="evidence" value="ECO:0007669"/>
    <property type="project" value="InterPro"/>
</dbReference>
<feature type="compositionally biased region" description="Basic and acidic residues" evidence="10">
    <location>
        <begin position="2517"/>
        <end position="2527"/>
    </location>
</feature>
<dbReference type="SUPFAM" id="SSF57625">
    <property type="entry name" value="Invertebrate chitin-binding proteins"/>
    <property type="match status" value="1"/>
</dbReference>
<feature type="region of interest" description="Disordered" evidence="10">
    <location>
        <begin position="2483"/>
        <end position="2539"/>
    </location>
</feature>
<dbReference type="FunFam" id="2.60.40.10:FF:000333">
    <property type="entry name" value="Down syndrome cell adhesion molecule"/>
    <property type="match status" value="1"/>
</dbReference>
<comment type="caution">
    <text evidence="15">The sequence shown here is derived from an EMBL/GenBank/DDBJ whole genome shotgun (WGS) entry which is preliminary data.</text>
</comment>
<evidence type="ECO:0000259" key="14">
    <source>
        <dbReference type="PROSITE" id="PS50940"/>
    </source>
</evidence>
<organism evidence="15 16">
    <name type="scientific">Tenebrio molitor</name>
    <name type="common">Yellow mealworm beetle</name>
    <dbReference type="NCBI Taxonomy" id="7067"/>
    <lineage>
        <taxon>Eukaryota</taxon>
        <taxon>Metazoa</taxon>
        <taxon>Ecdysozoa</taxon>
        <taxon>Arthropoda</taxon>
        <taxon>Hexapoda</taxon>
        <taxon>Insecta</taxon>
        <taxon>Pterygota</taxon>
        <taxon>Neoptera</taxon>
        <taxon>Endopterygota</taxon>
        <taxon>Coleoptera</taxon>
        <taxon>Polyphaga</taxon>
        <taxon>Cucujiformia</taxon>
        <taxon>Tenebrionidae</taxon>
        <taxon>Tenebrio</taxon>
    </lineage>
</organism>
<evidence type="ECO:0000313" key="15">
    <source>
        <dbReference type="EMBL" id="KAH0815432.1"/>
    </source>
</evidence>
<dbReference type="GO" id="GO:0016810">
    <property type="term" value="F:hydrolase activity, acting on carbon-nitrogen (but not peptide) bonds"/>
    <property type="evidence" value="ECO:0007669"/>
    <property type="project" value="InterPro"/>
</dbReference>
<dbReference type="SMART" id="SM00408">
    <property type="entry name" value="IGc2"/>
    <property type="match status" value="8"/>
</dbReference>
<feature type="domain" description="Ig-like" evidence="12">
    <location>
        <begin position="149"/>
        <end position="256"/>
    </location>
</feature>
<dbReference type="InterPro" id="IPR013098">
    <property type="entry name" value="Ig_I-set"/>
</dbReference>
<dbReference type="FunFam" id="2.60.40.10:FF:000017">
    <property type="entry name" value="Down syndrome cell adhesion molecule b"/>
    <property type="match status" value="1"/>
</dbReference>
<feature type="domain" description="Fibronectin type-III" evidence="13">
    <location>
        <begin position="1153"/>
        <end position="1251"/>
    </location>
</feature>
<feature type="domain" description="Fibronectin type-III" evidence="13">
    <location>
        <begin position="939"/>
        <end position="1046"/>
    </location>
</feature>
<evidence type="ECO:0000256" key="10">
    <source>
        <dbReference type="SAM" id="MobiDB-lite"/>
    </source>
</evidence>
<dbReference type="Gene3D" id="2.60.40.10">
    <property type="entry name" value="Immunoglobulins"/>
    <property type="match status" value="15"/>
</dbReference>